<sequence length="160" mass="15884">MLRGGLVIGAGVVVAATVSACESGPTPNQTTAEALLPLARSADADAAAARDLAPRVTEYSAALTVVADQRTRHAQALTAEITRLDQDIAARVSETASPSAPVTPTPTAPAGTATLDDLRTALTSSAKSARQAAISLSGYSAGLAGSVSASTTTLVEVQLG</sequence>
<dbReference type="EMBL" id="JAADZU010000050">
    <property type="protein sequence ID" value="NDK90902.1"/>
    <property type="molecule type" value="Genomic_DNA"/>
</dbReference>
<proteinExistence type="predicted"/>
<dbReference type="Proteomes" id="UP000466307">
    <property type="component" value="Unassembled WGS sequence"/>
</dbReference>
<comment type="caution">
    <text evidence="2">The sequence shown here is derived from an EMBL/GenBank/DDBJ whole genome shotgun (WGS) entry which is preliminary data.</text>
</comment>
<feature type="region of interest" description="Disordered" evidence="1">
    <location>
        <begin position="92"/>
        <end position="112"/>
    </location>
</feature>
<organism evidence="2 3">
    <name type="scientific">Gordonia desulfuricans</name>
    <dbReference type="NCBI Taxonomy" id="89051"/>
    <lineage>
        <taxon>Bacteria</taxon>
        <taxon>Bacillati</taxon>
        <taxon>Actinomycetota</taxon>
        <taxon>Actinomycetes</taxon>
        <taxon>Mycobacteriales</taxon>
        <taxon>Gordoniaceae</taxon>
        <taxon>Gordonia</taxon>
    </lineage>
</organism>
<keyword evidence="3" id="KW-1185">Reference proteome</keyword>
<dbReference type="AlphaFoldDB" id="A0A7K3LRL2"/>
<evidence type="ECO:0000313" key="3">
    <source>
        <dbReference type="Proteomes" id="UP000466307"/>
    </source>
</evidence>
<gene>
    <name evidence="2" type="ORF">GYA93_15115</name>
</gene>
<evidence type="ECO:0000256" key="1">
    <source>
        <dbReference type="SAM" id="MobiDB-lite"/>
    </source>
</evidence>
<reference evidence="2 3" key="1">
    <citation type="submission" date="2020-01" db="EMBL/GenBank/DDBJ databases">
        <title>Investigation of new actinobacteria for the biodesulphurisation of diesel fuel.</title>
        <authorList>
            <person name="Athi Narayanan S.M."/>
        </authorList>
    </citation>
    <scope>NUCLEOTIDE SEQUENCE [LARGE SCALE GENOMIC DNA]</scope>
    <source>
        <strain evidence="2 3">213E</strain>
    </source>
</reference>
<evidence type="ECO:0000313" key="2">
    <source>
        <dbReference type="EMBL" id="NDK90902.1"/>
    </source>
</evidence>
<accession>A0A7K3LRL2</accession>
<protein>
    <submittedName>
        <fullName evidence="2">Uncharacterized protein</fullName>
    </submittedName>
</protein>
<name>A0A7K3LRL2_9ACTN</name>
<dbReference type="PROSITE" id="PS51257">
    <property type="entry name" value="PROKAR_LIPOPROTEIN"/>
    <property type="match status" value="1"/>
</dbReference>